<keyword evidence="2 6" id="KW-1003">Cell membrane</keyword>
<organism evidence="8 9">
    <name type="scientific">Alicyclobacillus ferrooxydans</name>
    <dbReference type="NCBI Taxonomy" id="471514"/>
    <lineage>
        <taxon>Bacteria</taxon>
        <taxon>Bacillati</taxon>
        <taxon>Bacillota</taxon>
        <taxon>Bacilli</taxon>
        <taxon>Bacillales</taxon>
        <taxon>Alicyclobacillaceae</taxon>
        <taxon>Alicyclobacillus</taxon>
    </lineage>
</organism>
<comment type="subcellular location">
    <subcellularLocation>
        <location evidence="1 6">Cell membrane</location>
        <topology evidence="1 6">Multi-pass membrane protein</topology>
    </subcellularLocation>
</comment>
<name>A0A0P9D0U2_9BACL</name>
<comment type="similarity">
    <text evidence="6">Belongs to the TVP38/TMEM64 family.</text>
</comment>
<feature type="transmembrane region" description="Helical" evidence="6">
    <location>
        <begin position="79"/>
        <end position="104"/>
    </location>
</feature>
<accession>A0A0P9D0U2</accession>
<feature type="transmembrane region" description="Helical" evidence="6">
    <location>
        <begin position="190"/>
        <end position="211"/>
    </location>
</feature>
<dbReference type="PANTHER" id="PTHR12677:SF59">
    <property type="entry name" value="GOLGI APPARATUS MEMBRANE PROTEIN TVP38-RELATED"/>
    <property type="match status" value="1"/>
</dbReference>
<gene>
    <name evidence="8" type="ORF">AN477_01045</name>
</gene>
<feature type="transmembrane region" description="Helical" evidence="6">
    <location>
        <begin position="12"/>
        <end position="34"/>
    </location>
</feature>
<evidence type="ECO:0000256" key="3">
    <source>
        <dbReference type="ARBA" id="ARBA00022692"/>
    </source>
</evidence>
<dbReference type="InterPro" id="IPR032816">
    <property type="entry name" value="VTT_dom"/>
</dbReference>
<comment type="caution">
    <text evidence="8">The sequence shown here is derived from an EMBL/GenBank/DDBJ whole genome shotgun (WGS) entry which is preliminary data.</text>
</comment>
<feature type="domain" description="VTT" evidence="7">
    <location>
        <begin position="67"/>
        <end position="177"/>
    </location>
</feature>
<dbReference type="GO" id="GO:0005886">
    <property type="term" value="C:plasma membrane"/>
    <property type="evidence" value="ECO:0007669"/>
    <property type="project" value="UniProtKB-SubCell"/>
</dbReference>
<evidence type="ECO:0000256" key="6">
    <source>
        <dbReference type="RuleBase" id="RU366058"/>
    </source>
</evidence>
<protein>
    <recommendedName>
        <fullName evidence="6">TVP38/TMEM64 family membrane protein</fullName>
    </recommendedName>
</protein>
<dbReference type="STRING" id="471514.AN477_01045"/>
<keyword evidence="3 6" id="KW-0812">Transmembrane</keyword>
<sequence length="219" mass="24329">MEINWRALFRAVGGIRTLIVYGFVLLLALGVLYLDRSGVITNTVRNWGTAGIILAVLLMFVVCLTPIPSEGLLIIYLKVYGVWWGVFYSWFGAVLSTVIIFPVARTYGQAALRRFASQSTFVEIDEWVKRKGSLGLLVARLLPLPGFAVSYVAGILPSIGFWAYVWTAGVSLIPYYVGAALVFLGITSKFTIAIVFGFVALAAFWVVGFSIHRRYRMRK</sequence>
<keyword evidence="4 6" id="KW-1133">Transmembrane helix</keyword>
<keyword evidence="9" id="KW-1185">Reference proteome</keyword>
<dbReference type="AlphaFoldDB" id="A0A0P9D0U2"/>
<feature type="transmembrane region" description="Helical" evidence="6">
    <location>
        <begin position="46"/>
        <end position="67"/>
    </location>
</feature>
<reference evidence="8 9" key="1">
    <citation type="submission" date="2015-09" db="EMBL/GenBank/DDBJ databases">
        <title>Draft genome sequence of Alicyclobacillus ferrooxydans DSM 22381.</title>
        <authorList>
            <person name="Hemp J."/>
        </authorList>
    </citation>
    <scope>NUCLEOTIDE SEQUENCE [LARGE SCALE GENOMIC DNA]</scope>
    <source>
        <strain evidence="8 9">TC-34</strain>
    </source>
</reference>
<keyword evidence="5 6" id="KW-0472">Membrane</keyword>
<dbReference type="Pfam" id="PF09335">
    <property type="entry name" value="VTT_dom"/>
    <property type="match status" value="1"/>
</dbReference>
<dbReference type="PATRIC" id="fig|471514.4.peg.189"/>
<dbReference type="InterPro" id="IPR015414">
    <property type="entry name" value="TMEM64"/>
</dbReference>
<evidence type="ECO:0000256" key="1">
    <source>
        <dbReference type="ARBA" id="ARBA00004651"/>
    </source>
</evidence>
<evidence type="ECO:0000256" key="5">
    <source>
        <dbReference type="ARBA" id="ARBA00023136"/>
    </source>
</evidence>
<feature type="transmembrane region" description="Helical" evidence="6">
    <location>
        <begin position="163"/>
        <end position="184"/>
    </location>
</feature>
<evidence type="ECO:0000313" key="8">
    <source>
        <dbReference type="EMBL" id="KPV45738.1"/>
    </source>
</evidence>
<evidence type="ECO:0000256" key="2">
    <source>
        <dbReference type="ARBA" id="ARBA00022475"/>
    </source>
</evidence>
<dbReference type="PANTHER" id="PTHR12677">
    <property type="entry name" value="GOLGI APPARATUS MEMBRANE PROTEIN TVP38-RELATED"/>
    <property type="match status" value="1"/>
</dbReference>
<feature type="transmembrane region" description="Helical" evidence="6">
    <location>
        <begin position="137"/>
        <end position="156"/>
    </location>
</feature>
<dbReference type="EMBL" id="LJCO01000008">
    <property type="protein sequence ID" value="KPV45738.1"/>
    <property type="molecule type" value="Genomic_DNA"/>
</dbReference>
<evidence type="ECO:0000256" key="4">
    <source>
        <dbReference type="ARBA" id="ARBA00022989"/>
    </source>
</evidence>
<evidence type="ECO:0000313" key="9">
    <source>
        <dbReference type="Proteomes" id="UP000050482"/>
    </source>
</evidence>
<dbReference type="Proteomes" id="UP000050482">
    <property type="component" value="Unassembled WGS sequence"/>
</dbReference>
<evidence type="ECO:0000259" key="7">
    <source>
        <dbReference type="Pfam" id="PF09335"/>
    </source>
</evidence>
<proteinExistence type="inferred from homology"/>